<reference evidence="4" key="1">
    <citation type="submission" date="2015-01" db="EMBL/GenBank/DDBJ databases">
        <title>The Genome Sequence of Cladophialophora bantiana CBS 173.52.</title>
        <authorList>
            <consortium name="The Broad Institute Genomics Platform"/>
            <person name="Cuomo C."/>
            <person name="de Hoog S."/>
            <person name="Gorbushina A."/>
            <person name="Stielow B."/>
            <person name="Teixiera M."/>
            <person name="Abouelleil A."/>
            <person name="Chapman S.B."/>
            <person name="Priest M."/>
            <person name="Young S.K."/>
            <person name="Wortman J."/>
            <person name="Nusbaum C."/>
            <person name="Birren B."/>
        </authorList>
    </citation>
    <scope>NUCLEOTIDE SEQUENCE [LARGE SCALE GENOMIC DNA]</scope>
    <source>
        <strain evidence="4">CBS 173.52</strain>
    </source>
</reference>
<dbReference type="InterPro" id="IPR010987">
    <property type="entry name" value="Glutathione-S-Trfase_C-like"/>
</dbReference>
<dbReference type="VEuPathDB" id="FungiDB:Z519_06892"/>
<dbReference type="InterPro" id="IPR040079">
    <property type="entry name" value="Glutathione_S-Trfase"/>
</dbReference>
<dbReference type="Gene3D" id="3.40.30.10">
    <property type="entry name" value="Glutaredoxin"/>
    <property type="match status" value="1"/>
</dbReference>
<proteinExistence type="predicted"/>
<dbReference type="GO" id="GO:0006749">
    <property type="term" value="P:glutathione metabolic process"/>
    <property type="evidence" value="ECO:0007669"/>
    <property type="project" value="TreeGrafter"/>
</dbReference>
<dbReference type="EMBL" id="KN846988">
    <property type="protein sequence ID" value="KIW93043.1"/>
    <property type="molecule type" value="Genomic_DNA"/>
</dbReference>
<dbReference type="InterPro" id="IPR036282">
    <property type="entry name" value="Glutathione-S-Trfase_C_sf"/>
</dbReference>
<protein>
    <recommendedName>
        <fullName evidence="6">Glutathione S-transferase</fullName>
    </recommendedName>
</protein>
<feature type="domain" description="GST C-terminal" evidence="3">
    <location>
        <begin position="94"/>
        <end position="218"/>
    </location>
</feature>
<comment type="subunit">
    <text evidence="1">Homodimer.</text>
</comment>
<evidence type="ECO:0000259" key="3">
    <source>
        <dbReference type="PROSITE" id="PS50405"/>
    </source>
</evidence>
<dbReference type="InterPro" id="IPR004045">
    <property type="entry name" value="Glutathione_S-Trfase_N"/>
</dbReference>
<evidence type="ECO:0000313" key="4">
    <source>
        <dbReference type="EMBL" id="KIW93043.1"/>
    </source>
</evidence>
<dbReference type="PROSITE" id="PS50405">
    <property type="entry name" value="GST_CTER"/>
    <property type="match status" value="1"/>
</dbReference>
<feature type="domain" description="GST N-terminal" evidence="2">
    <location>
        <begin position="1"/>
        <end position="82"/>
    </location>
</feature>
<accession>A0A0D2HIF5</accession>
<dbReference type="Proteomes" id="UP000053789">
    <property type="component" value="Unassembled WGS sequence"/>
</dbReference>
<dbReference type="SFLD" id="SFLDS00019">
    <property type="entry name" value="Glutathione_Transferase_(cytos"/>
    <property type="match status" value="1"/>
</dbReference>
<dbReference type="SUPFAM" id="SSF52833">
    <property type="entry name" value="Thioredoxin-like"/>
    <property type="match status" value="1"/>
</dbReference>
<evidence type="ECO:0000259" key="2">
    <source>
        <dbReference type="PROSITE" id="PS50404"/>
    </source>
</evidence>
<sequence length="218" mass="24285">MAPKLYCTKESGNCYKVRLLASFLDLQLDQVEVDFFNMQHRSPEFLAINPRGELPTLVDEGKVFNDSSAILVYLAGTNPDPGSKTVPSSYWSSDAVEQASIVDWLAFTASWIQFGLSKARAIVSFNWPADASEETLTEAKNRGLKSLEILEKRLENEQWLALARPTVADVSVFVYVALAHMGDISLDPYPAVKAWIERIQGLPGFILLDGLDKAMQQR</sequence>
<dbReference type="GeneID" id="27699820"/>
<name>A0A0D2HIF5_CLAB1</name>
<dbReference type="PROSITE" id="PS50404">
    <property type="entry name" value="GST_NTER"/>
    <property type="match status" value="1"/>
</dbReference>
<dbReference type="GO" id="GO:0004364">
    <property type="term" value="F:glutathione transferase activity"/>
    <property type="evidence" value="ECO:0007669"/>
    <property type="project" value="TreeGrafter"/>
</dbReference>
<dbReference type="HOGENOM" id="CLU_011226_6_0_1"/>
<dbReference type="RefSeq" id="XP_016619712.1">
    <property type="nucleotide sequence ID" value="XM_016764630.1"/>
</dbReference>
<dbReference type="AlphaFoldDB" id="A0A0D2HIF5"/>
<evidence type="ECO:0000313" key="5">
    <source>
        <dbReference type="Proteomes" id="UP000053789"/>
    </source>
</evidence>
<organism evidence="4 5">
    <name type="scientific">Cladophialophora bantiana (strain ATCC 10958 / CBS 173.52 / CDC B-1940 / NIH 8579)</name>
    <name type="common">Xylohypha bantiana</name>
    <dbReference type="NCBI Taxonomy" id="1442370"/>
    <lineage>
        <taxon>Eukaryota</taxon>
        <taxon>Fungi</taxon>
        <taxon>Dikarya</taxon>
        <taxon>Ascomycota</taxon>
        <taxon>Pezizomycotina</taxon>
        <taxon>Eurotiomycetes</taxon>
        <taxon>Chaetothyriomycetidae</taxon>
        <taxon>Chaetothyriales</taxon>
        <taxon>Herpotrichiellaceae</taxon>
        <taxon>Cladophialophora</taxon>
    </lineage>
</organism>
<dbReference type="InterPro" id="IPR004046">
    <property type="entry name" value="GST_C"/>
</dbReference>
<dbReference type="Gene3D" id="1.20.1050.10">
    <property type="match status" value="1"/>
</dbReference>
<dbReference type="PANTHER" id="PTHR43969">
    <property type="entry name" value="GLUTATHIONE S TRANSFERASE D10, ISOFORM A-RELATED"/>
    <property type="match status" value="1"/>
</dbReference>
<keyword evidence="5" id="KW-1185">Reference proteome</keyword>
<dbReference type="Pfam" id="PF13417">
    <property type="entry name" value="GST_N_3"/>
    <property type="match status" value="1"/>
</dbReference>
<dbReference type="OrthoDB" id="422574at2759"/>
<gene>
    <name evidence="4" type="ORF">Z519_06892</name>
</gene>
<dbReference type="SFLD" id="SFLDG00358">
    <property type="entry name" value="Main_(cytGST)"/>
    <property type="match status" value="1"/>
</dbReference>
<dbReference type="CDD" id="cd03056">
    <property type="entry name" value="GST_N_4"/>
    <property type="match status" value="1"/>
</dbReference>
<evidence type="ECO:0008006" key="6">
    <source>
        <dbReference type="Google" id="ProtNLM"/>
    </source>
</evidence>
<dbReference type="SUPFAM" id="SSF47616">
    <property type="entry name" value="GST C-terminal domain-like"/>
    <property type="match status" value="1"/>
</dbReference>
<dbReference type="Pfam" id="PF00043">
    <property type="entry name" value="GST_C"/>
    <property type="match status" value="1"/>
</dbReference>
<dbReference type="PANTHER" id="PTHR43969:SF9">
    <property type="entry name" value="GLUTATHIONE S TRANSFERASE D10, ISOFORM A-RELATED"/>
    <property type="match status" value="1"/>
</dbReference>
<dbReference type="InterPro" id="IPR036249">
    <property type="entry name" value="Thioredoxin-like_sf"/>
</dbReference>
<evidence type="ECO:0000256" key="1">
    <source>
        <dbReference type="ARBA" id="ARBA00011738"/>
    </source>
</evidence>